<dbReference type="GO" id="GO:0007219">
    <property type="term" value="P:Notch signaling pathway"/>
    <property type="evidence" value="ECO:0007669"/>
    <property type="project" value="UniProtKB-KW"/>
</dbReference>
<feature type="region of interest" description="Disordered" evidence="17">
    <location>
        <begin position="4223"/>
        <end position="4243"/>
    </location>
</feature>
<feature type="compositionally biased region" description="Basic and acidic residues" evidence="17">
    <location>
        <begin position="2262"/>
        <end position="2271"/>
    </location>
</feature>
<feature type="compositionally biased region" description="Basic and acidic residues" evidence="17">
    <location>
        <begin position="1783"/>
        <end position="1797"/>
    </location>
</feature>
<dbReference type="InterPro" id="IPR035979">
    <property type="entry name" value="RBD_domain_sf"/>
</dbReference>
<reference evidence="20" key="1">
    <citation type="submission" date="2022-01" db="EMBL/GenBank/DDBJ databases">
        <authorList>
            <person name="King R."/>
        </authorList>
    </citation>
    <scope>NUCLEOTIDE SEQUENCE</scope>
</reference>
<dbReference type="EMBL" id="OV651822">
    <property type="protein sequence ID" value="CAH1100025.1"/>
    <property type="molecule type" value="Genomic_DNA"/>
</dbReference>
<feature type="compositionally biased region" description="Low complexity" evidence="17">
    <location>
        <begin position="99"/>
        <end position="109"/>
    </location>
</feature>
<evidence type="ECO:0000256" key="15">
    <source>
        <dbReference type="ARBA" id="ARBA00078128"/>
    </source>
</evidence>
<feature type="compositionally biased region" description="Low complexity" evidence="17">
    <location>
        <begin position="2330"/>
        <end position="2341"/>
    </location>
</feature>
<keyword evidence="8" id="KW-0175">Coiled coil</keyword>
<dbReference type="GO" id="GO:0003677">
    <property type="term" value="F:DNA binding"/>
    <property type="evidence" value="ECO:0007669"/>
    <property type="project" value="UniProtKB-KW"/>
</dbReference>
<feature type="region of interest" description="Disordered" evidence="17">
    <location>
        <begin position="2838"/>
        <end position="2871"/>
    </location>
</feature>
<feature type="region of interest" description="Disordered" evidence="17">
    <location>
        <begin position="87"/>
        <end position="125"/>
    </location>
</feature>
<proteinExistence type="inferred from homology"/>
<keyword evidence="3" id="KW-0488">Methylation</keyword>
<dbReference type="GO" id="GO:0005634">
    <property type="term" value="C:nucleus"/>
    <property type="evidence" value="ECO:0007669"/>
    <property type="project" value="UniProtKB-SubCell"/>
</dbReference>
<feature type="compositionally biased region" description="Polar residues" evidence="17">
    <location>
        <begin position="257"/>
        <end position="288"/>
    </location>
</feature>
<evidence type="ECO:0000256" key="9">
    <source>
        <dbReference type="ARBA" id="ARBA00023125"/>
    </source>
</evidence>
<feature type="domain" description="RRM" evidence="18">
    <location>
        <begin position="479"/>
        <end position="554"/>
    </location>
</feature>
<feature type="compositionally biased region" description="Basic and acidic residues" evidence="17">
    <location>
        <begin position="2396"/>
        <end position="2410"/>
    </location>
</feature>
<feature type="region of interest" description="Disordered" evidence="17">
    <location>
        <begin position="3355"/>
        <end position="3710"/>
    </location>
</feature>
<dbReference type="PROSITE" id="PS50102">
    <property type="entry name" value="RRM"/>
    <property type="match status" value="4"/>
</dbReference>
<feature type="compositionally biased region" description="Basic and acidic residues" evidence="17">
    <location>
        <begin position="1755"/>
        <end position="1774"/>
    </location>
</feature>
<evidence type="ECO:0000256" key="8">
    <source>
        <dbReference type="ARBA" id="ARBA00023054"/>
    </source>
</evidence>
<feature type="region of interest" description="Disordered" evidence="17">
    <location>
        <begin position="958"/>
        <end position="1015"/>
    </location>
</feature>
<feature type="compositionally biased region" description="Basic and acidic residues" evidence="17">
    <location>
        <begin position="1805"/>
        <end position="1850"/>
    </location>
</feature>
<keyword evidence="4" id="KW-0597">Phosphoprotein</keyword>
<feature type="compositionally biased region" description="Basic and acidic residues" evidence="17">
    <location>
        <begin position="2235"/>
        <end position="2249"/>
    </location>
</feature>
<accession>A0A9P0G7R8</accession>
<protein>
    <recommendedName>
        <fullName evidence="13">Msx2-interacting protein</fullName>
    </recommendedName>
    <alternativeName>
        <fullName evidence="14">SMART/HDAC1-associated repressor protein</fullName>
    </alternativeName>
    <alternativeName>
        <fullName evidence="15">SPEN homolog</fullName>
    </alternativeName>
</protein>
<dbReference type="GO" id="GO:0003723">
    <property type="term" value="F:RNA binding"/>
    <property type="evidence" value="ECO:0007669"/>
    <property type="project" value="UniProtKB-UniRule"/>
</dbReference>
<evidence type="ECO:0000256" key="11">
    <source>
        <dbReference type="ARBA" id="ARBA00023163"/>
    </source>
</evidence>
<feature type="compositionally biased region" description="Polar residues" evidence="17">
    <location>
        <begin position="2598"/>
        <end position="2608"/>
    </location>
</feature>
<feature type="compositionally biased region" description="Basic and acidic residues" evidence="17">
    <location>
        <begin position="1298"/>
        <end position="1317"/>
    </location>
</feature>
<evidence type="ECO:0000256" key="12">
    <source>
        <dbReference type="ARBA" id="ARBA00023242"/>
    </source>
</evidence>
<feature type="compositionally biased region" description="Polar residues" evidence="17">
    <location>
        <begin position="2660"/>
        <end position="2669"/>
    </location>
</feature>
<feature type="domain" description="RRM" evidence="18">
    <location>
        <begin position="377"/>
        <end position="455"/>
    </location>
</feature>
<feature type="compositionally biased region" description="Basic and acidic residues" evidence="17">
    <location>
        <begin position="1705"/>
        <end position="1745"/>
    </location>
</feature>
<evidence type="ECO:0000256" key="4">
    <source>
        <dbReference type="ARBA" id="ARBA00022553"/>
    </source>
</evidence>
<feature type="compositionally biased region" description="Polar residues" evidence="17">
    <location>
        <begin position="694"/>
        <end position="716"/>
    </location>
</feature>
<evidence type="ECO:0000256" key="3">
    <source>
        <dbReference type="ARBA" id="ARBA00022481"/>
    </source>
</evidence>
<feature type="compositionally biased region" description="Pro residues" evidence="17">
    <location>
        <begin position="978"/>
        <end position="997"/>
    </location>
</feature>
<feature type="compositionally biased region" description="Basic and acidic residues" evidence="17">
    <location>
        <begin position="855"/>
        <end position="867"/>
    </location>
</feature>
<feature type="compositionally biased region" description="Basic residues" evidence="17">
    <location>
        <begin position="2204"/>
        <end position="2218"/>
    </location>
</feature>
<keyword evidence="12" id="KW-0539">Nucleus</keyword>
<evidence type="ECO:0000313" key="21">
    <source>
        <dbReference type="Proteomes" id="UP001153636"/>
    </source>
</evidence>
<feature type="compositionally biased region" description="Basic and acidic residues" evidence="17">
    <location>
        <begin position="910"/>
        <end position="931"/>
    </location>
</feature>
<keyword evidence="9" id="KW-0238">DNA-binding</keyword>
<feature type="region of interest" description="Disordered" evidence="17">
    <location>
        <begin position="3236"/>
        <end position="3287"/>
    </location>
</feature>
<feature type="compositionally biased region" description="Basic and acidic residues" evidence="17">
    <location>
        <begin position="1955"/>
        <end position="1965"/>
    </location>
</feature>
<dbReference type="InterPro" id="IPR012921">
    <property type="entry name" value="SPOC_C"/>
</dbReference>
<feature type="region of interest" description="Disordered" evidence="17">
    <location>
        <begin position="162"/>
        <end position="374"/>
    </location>
</feature>
<feature type="compositionally biased region" description="Basic residues" evidence="17">
    <location>
        <begin position="2424"/>
        <end position="2433"/>
    </location>
</feature>
<feature type="compositionally biased region" description="Basic and acidic residues" evidence="17">
    <location>
        <begin position="3490"/>
        <end position="3501"/>
    </location>
</feature>
<feature type="compositionally biased region" description="Basic and acidic residues" evidence="17">
    <location>
        <begin position="2538"/>
        <end position="2562"/>
    </location>
</feature>
<feature type="region of interest" description="Disordered" evidence="17">
    <location>
        <begin position="667"/>
        <end position="719"/>
    </location>
</feature>
<feature type="region of interest" description="Disordered" evidence="17">
    <location>
        <begin position="2107"/>
        <end position="2350"/>
    </location>
</feature>
<keyword evidence="10" id="KW-0010">Activator</keyword>
<feature type="compositionally biased region" description="Polar residues" evidence="17">
    <location>
        <begin position="3534"/>
        <end position="3544"/>
    </location>
</feature>
<feature type="compositionally biased region" description="Basic residues" evidence="17">
    <location>
        <begin position="3436"/>
        <end position="3447"/>
    </location>
</feature>
<feature type="compositionally biased region" description="Polar residues" evidence="17">
    <location>
        <begin position="2117"/>
        <end position="2126"/>
    </location>
</feature>
<dbReference type="FunFam" id="3.30.70.330:FF:000088">
    <property type="entry name" value="msx2-interacting protein-like isoform X1"/>
    <property type="match status" value="1"/>
</dbReference>
<feature type="compositionally biased region" description="Pro residues" evidence="17">
    <location>
        <begin position="4180"/>
        <end position="4190"/>
    </location>
</feature>
<feature type="compositionally biased region" description="Basic and acidic residues" evidence="17">
    <location>
        <begin position="1865"/>
        <end position="1882"/>
    </location>
</feature>
<feature type="compositionally biased region" description="Polar residues" evidence="17">
    <location>
        <begin position="2454"/>
        <end position="2466"/>
    </location>
</feature>
<organism evidence="20 21">
    <name type="scientific">Psylliodes chrysocephalus</name>
    <dbReference type="NCBI Taxonomy" id="3402493"/>
    <lineage>
        <taxon>Eukaryota</taxon>
        <taxon>Metazoa</taxon>
        <taxon>Ecdysozoa</taxon>
        <taxon>Arthropoda</taxon>
        <taxon>Hexapoda</taxon>
        <taxon>Insecta</taxon>
        <taxon>Pterygota</taxon>
        <taxon>Neoptera</taxon>
        <taxon>Endopterygota</taxon>
        <taxon>Coleoptera</taxon>
        <taxon>Polyphaga</taxon>
        <taxon>Cucujiformia</taxon>
        <taxon>Chrysomeloidea</taxon>
        <taxon>Chrysomelidae</taxon>
        <taxon>Galerucinae</taxon>
        <taxon>Alticini</taxon>
        <taxon>Psylliodes</taxon>
    </lineage>
</organism>
<feature type="compositionally biased region" description="Low complexity" evidence="17">
    <location>
        <begin position="998"/>
        <end position="1009"/>
    </location>
</feature>
<feature type="compositionally biased region" description="Basic and acidic residues" evidence="17">
    <location>
        <begin position="3591"/>
        <end position="3602"/>
    </location>
</feature>
<feature type="region of interest" description="Disordered" evidence="17">
    <location>
        <begin position="2370"/>
        <end position="2470"/>
    </location>
</feature>
<dbReference type="InterPro" id="IPR034174">
    <property type="entry name" value="SHARP_RRM3"/>
</dbReference>
<feature type="region of interest" description="Disordered" evidence="17">
    <location>
        <begin position="1298"/>
        <end position="1911"/>
    </location>
</feature>
<feature type="compositionally biased region" description="Basic and acidic residues" evidence="17">
    <location>
        <begin position="2127"/>
        <end position="2137"/>
    </location>
</feature>
<feature type="compositionally biased region" description="Polar residues" evidence="17">
    <location>
        <begin position="2371"/>
        <end position="2392"/>
    </location>
</feature>
<feature type="compositionally biased region" description="Basic and acidic residues" evidence="17">
    <location>
        <begin position="3263"/>
        <end position="3287"/>
    </location>
</feature>
<feature type="compositionally biased region" description="Low complexity" evidence="17">
    <location>
        <begin position="3424"/>
        <end position="3435"/>
    </location>
</feature>
<feature type="compositionally biased region" description="Polar residues" evidence="17">
    <location>
        <begin position="4155"/>
        <end position="4170"/>
    </location>
</feature>
<feature type="compositionally biased region" description="Basic residues" evidence="17">
    <location>
        <begin position="2312"/>
        <end position="2323"/>
    </location>
</feature>
<dbReference type="InterPro" id="IPR034173">
    <property type="entry name" value="SHARP_RRM2"/>
</dbReference>
<feature type="domain" description="SPOC" evidence="19">
    <location>
        <begin position="4418"/>
        <end position="4586"/>
    </location>
</feature>
<dbReference type="InterPro" id="IPR010912">
    <property type="entry name" value="SPOC_met"/>
</dbReference>
<dbReference type="Pfam" id="PF07744">
    <property type="entry name" value="SPOC"/>
    <property type="match status" value="1"/>
</dbReference>
<dbReference type="OrthoDB" id="6407164at2759"/>
<feature type="domain" description="RRM" evidence="18">
    <location>
        <begin position="558"/>
        <end position="630"/>
    </location>
</feature>
<feature type="region of interest" description="Disordered" evidence="17">
    <location>
        <begin position="3134"/>
        <end position="3177"/>
    </location>
</feature>
<keyword evidence="21" id="KW-1185">Reference proteome</keyword>
<comment type="subcellular location">
    <subcellularLocation>
        <location evidence="1">Nucleus</location>
    </subcellularLocation>
</comment>
<keyword evidence="5 16" id="KW-0694">RNA-binding</keyword>
<feature type="compositionally biased region" description="Basic and acidic residues" evidence="17">
    <location>
        <begin position="1932"/>
        <end position="1944"/>
    </location>
</feature>
<keyword evidence="6" id="KW-0914">Notch signaling pathway</keyword>
<evidence type="ECO:0000256" key="6">
    <source>
        <dbReference type="ARBA" id="ARBA00022976"/>
    </source>
</evidence>
<feature type="compositionally biased region" description="Basic and acidic residues" evidence="17">
    <location>
        <begin position="3392"/>
        <end position="3408"/>
    </location>
</feature>
<feature type="region of interest" description="Disordered" evidence="17">
    <location>
        <begin position="1929"/>
        <end position="1995"/>
    </location>
</feature>
<evidence type="ECO:0000256" key="17">
    <source>
        <dbReference type="SAM" id="MobiDB-lite"/>
    </source>
</evidence>
<evidence type="ECO:0000256" key="1">
    <source>
        <dbReference type="ARBA" id="ARBA00004123"/>
    </source>
</evidence>
<feature type="compositionally biased region" description="Basic and acidic residues" evidence="17">
    <location>
        <begin position="2434"/>
        <end position="2446"/>
    </location>
</feature>
<feature type="compositionally biased region" description="Polar residues" evidence="17">
    <location>
        <begin position="1852"/>
        <end position="1861"/>
    </location>
</feature>
<keyword evidence="7" id="KW-0805">Transcription regulation</keyword>
<dbReference type="Gene3D" id="3.30.70.330">
    <property type="match status" value="4"/>
</dbReference>
<dbReference type="Gene3D" id="2.40.290.10">
    <property type="match status" value="1"/>
</dbReference>
<feature type="region of interest" description="Disordered" evidence="17">
    <location>
        <begin position="848"/>
        <end position="940"/>
    </location>
</feature>
<dbReference type="Pfam" id="PF00076">
    <property type="entry name" value="RRM_1"/>
    <property type="match status" value="3"/>
</dbReference>
<dbReference type="InterPro" id="IPR016194">
    <property type="entry name" value="SPOC-like_C_dom_sf"/>
</dbReference>
<evidence type="ECO:0000256" key="16">
    <source>
        <dbReference type="PROSITE-ProRule" id="PRU00176"/>
    </source>
</evidence>
<keyword evidence="11" id="KW-0804">Transcription</keyword>
<feature type="compositionally biased region" description="Polar residues" evidence="17">
    <location>
        <begin position="3138"/>
        <end position="3156"/>
    </location>
</feature>
<evidence type="ECO:0000313" key="20">
    <source>
        <dbReference type="EMBL" id="CAH1100025.1"/>
    </source>
</evidence>
<feature type="compositionally biased region" description="Low complexity" evidence="17">
    <location>
        <begin position="1228"/>
        <end position="1238"/>
    </location>
</feature>
<dbReference type="InterPro" id="IPR000504">
    <property type="entry name" value="RRM_dom"/>
</dbReference>
<dbReference type="InterPro" id="IPR012677">
    <property type="entry name" value="Nucleotide-bd_a/b_plait_sf"/>
</dbReference>
<gene>
    <name evidence="20" type="ORF">PSYICH_LOCUS2138</name>
</gene>
<feature type="compositionally biased region" description="Basic and acidic residues" evidence="17">
    <location>
        <begin position="2290"/>
        <end position="2311"/>
    </location>
</feature>
<feature type="region of interest" description="Disordered" evidence="17">
    <location>
        <begin position="1228"/>
        <end position="1261"/>
    </location>
</feature>
<feature type="compositionally biased region" description="Basic and acidic residues" evidence="17">
    <location>
        <begin position="3548"/>
        <end position="3563"/>
    </location>
</feature>
<feature type="compositionally biased region" description="Low complexity" evidence="17">
    <location>
        <begin position="2704"/>
        <end position="2716"/>
    </location>
</feature>
<dbReference type="PROSITE" id="PS50917">
    <property type="entry name" value="SPOC"/>
    <property type="match status" value="1"/>
</dbReference>
<dbReference type="FunFam" id="3.30.70.330:FF:000143">
    <property type="entry name" value="msx2-interacting protein-like isoform X1"/>
    <property type="match status" value="1"/>
</dbReference>
<feature type="region of interest" description="Disordered" evidence="17">
    <location>
        <begin position="4121"/>
        <end position="4193"/>
    </location>
</feature>
<feature type="compositionally biased region" description="Basic and acidic residues" evidence="17">
    <location>
        <begin position="3357"/>
        <end position="3382"/>
    </location>
</feature>
<feature type="compositionally biased region" description="Low complexity" evidence="17">
    <location>
        <begin position="175"/>
        <end position="188"/>
    </location>
</feature>
<evidence type="ECO:0000259" key="19">
    <source>
        <dbReference type="PROSITE" id="PS50917"/>
    </source>
</evidence>
<dbReference type="SMART" id="SM00360">
    <property type="entry name" value="RRM"/>
    <property type="match status" value="4"/>
</dbReference>
<feature type="compositionally biased region" description="Acidic residues" evidence="17">
    <location>
        <begin position="2641"/>
        <end position="2652"/>
    </location>
</feature>
<dbReference type="FunFam" id="2.40.290.10:FF:000002">
    <property type="entry name" value="Spen family transcriptional repressor"/>
    <property type="match status" value="1"/>
</dbReference>
<feature type="compositionally biased region" description="Low complexity" evidence="17">
    <location>
        <begin position="309"/>
        <end position="364"/>
    </location>
</feature>
<feature type="compositionally biased region" description="Basic and acidic residues" evidence="17">
    <location>
        <begin position="3509"/>
        <end position="3524"/>
    </location>
</feature>
<feature type="compositionally biased region" description="Basic and acidic residues" evidence="17">
    <location>
        <begin position="1326"/>
        <end position="1606"/>
    </location>
</feature>
<feature type="compositionally biased region" description="Low complexity" evidence="17">
    <location>
        <begin position="678"/>
        <end position="693"/>
    </location>
</feature>
<feature type="compositionally biased region" description="Basic and acidic residues" evidence="17">
    <location>
        <begin position="3678"/>
        <end position="3710"/>
    </location>
</feature>
<evidence type="ECO:0000256" key="2">
    <source>
        <dbReference type="ARBA" id="ARBA00005387"/>
    </source>
</evidence>
<sequence>MVRETRHLWVGNLPENIREERIREHFKRYGRVQSVKLLPRCTEEKTGEITMACTVAFMDIKSASKAHNAELKIDDRTLNTEYYEPAAIPSATASPQNTPSPYSTSPGSTRFPNGHGSTEDHGTSAFPDRCFYERSTSSSRLAGNSVGVGSVAVAGVVGTTEPAEFVGGGRGGNSRGSSAATTATASTTYHGDAVSTGGGRSTTSSSSSAAPPVSATPGGRSRERTGNYRNGPYGAATSAPSTNAVAAASVDGRHSSRTATNNWGYDSTRYNSTGNNQTDTGYCTTPSENNERRNSDQSSNKKKTKSRSGSRSPSPSGSTSSRSPSRSRSRSSSSSSSSSMSRDTSSTGSPKSKRLTSSSTSNSNHQPVVHSDDRRPLAICVKNLPVRSSDTSLKDGLFHEYKKHGKVTWVKVVGKDAERHAIVCFKKPEDVEKALEVSYDKLFFGCKIEVAPYQGYDVEDNDLRPYEAEIDEYHPKATRTLFIGNLEKDVTASDLRKHFDQFGEIIEIDIKKQGAVSSYAFCQYSDIVSVVKAIRKMDGEHLGNNRIKLGFGKSMPYNCVWIDGINENVNEKYLKMQFEPFGVINKLHIDREKGQALVFYDQVMSAQTAVTKMRGFTLKNTKIQVDFASRECQESFFERLEKQGTILDRTAFEERREPTARTFEITASRFSRYDTPTRPRTSSYSSRSNASASQVTSLQSPGTPGSVTPRGTGSRSRTARFADYYDQTLDYADRHFRSYDEYSQSSTASHEDLYEHEYGFVHDAGDPLQVLDNVVPFAPPDMRNLQKERVHLLEQLEECPSSGDELISPKKRLKLDLLDTVITSDVIIEANRDHRKVMEVRRLSDVNLKHHSRRPSMDSSKHVRHDVVYVPHSVCKRRKTAGSDSGSKVHHYDHSGSESVGGSRPGTPLCDERPENFQPSEPRRVPREREGPLSLPLPRFASQIINRGPVSVAGIKGQKDNILSSPPPAVTSPRISNPRPPSPVHVPPPASPPPRPPSLSSNSSDSDATPPSPSLEERIKSLDEKYEKWSGSRALSAAGGDALALLDANLEKFRQRHKILDLDLKEVQPSEIVKSVMAKRSVFDEDLKRLENVGEKYEPKDFTFFPRSTLTTAPTSVPVTPLPAPPPALKVNTITQQIPKTPTMLSPRSTGSGIQAAKGLQYPFPTHPPNLMLPAVISPLPLPQTPPLAAVVTTTTATTSTVQLSTATTTISATPAAVVVAATTTTSTTTTPSLVASSRGASHGDNRLKPCPSAPSDARTSSKMIVNKTNVVVPPLTSVKINEKTNVNIPNASDAKFVRDAAKPGDKCDKISSRRDSSSSSNSPRADVKTRRNSDTSARRSDDSAEQAHKERAQSEERKRERIEKIKIENEKLEKEKSERERIERERHEHEKQEKLRLEKERQEKERLERESELEKQRLEKERLEKERLEKEQQQEKERLEKERLEKEKLKLEKEQLEKAQREKERLEKEKQEQERSERERLEKERKEKDEIERRLRDEQHEKERSEKERHDREKREKDEHDKKHREEKDRRDDEEKVENTKPDKEKLDREKERAKHKEDNHDKRKDDHKHREPHSDTKHRENHLDKHLFDNKTTKDPSKDDKLGSRDVNQISTKDLHESRSSFEKKLHVHVDRDSERRKESIKENRDNNIHEKHKTITDIRIRDIVESRHMSIDTKSHEKHDPSKRKERNNSLPASIGSKRRFSSHETIEMCDETKKLKLSQDHKKLSERRDSKDSTRSEDRIKSSKHRNNIKSYDKYNSSKDSEEKRKEREERHRKHKLEKQKSKSKSREKEAHEATLTISLTDREFLNRLELKSTEECDKHRKDKECKEKRITIEDFDKIKKERPPLEKSQSQSQSQPVAEKINKNRSDPEARTSEEKKKRDRIRKLTNSSDTDSDEPKKHSIFDIVDDEPAYISMYDKVKARSCKNMAKQEEEKRQEKLKAKFSQLKQSRAKREEKKRSTSWDEDSDSDKDISDIKMKRCPKMLIDSSDDESQELKLMKKKDMIFSDSDSSAVYKHIKQEIIDTSEDETRSKALIMKAIKSRITSDTSEDELNKKKITQIEEPHIKSEFFPDSITTEIQAYNVSEDKSHLFKVKDEIVKIKKERRNSKHQEIEINSPTFNDATHSENKAEKFNHKPHFTDITSDEEAQHEAAKKERSERREKKHKKKQKKQKHSISSEESVKFENVSDSVPSENPEKSKHEKKKDHNHSKKEKRRDKNREGREKSKKSKKNKTENKIDSKRDGKMENIFGSLSEDSENCPKEHEQEPKVPNCVEDETQHQPIYNNKTEKEHEIKPKEKTEREREKEEHKRKKEKKRREKERRLQEAAVAASLAATAAEQESNENSMDYIDMGKQLEANMMQDETFVLSETITKTTEPNSETTDVTSNFPDAVEPKKDKEERREAKEKKKKRKKSKDERSKHHNHHHDKNKIKTPDIKKETPRPEPVVEQEINTPTQPQNPSLPNILEEQSPVNTKASEFAISPLNPIISPIPKTPTVPQEKKREKFIPAFGTDIDEKVHESAVKSISEVETVEKKDEVVTTKEEDENKTSQLPEEKPRVVISQEETEDAVAALLGESFGSGKQEEFYNDENSIEEPSSTLVEESNVQDDEEMRQAVQSLSAADLDVKPDTPQSENDLQIDTDTEEQEDIPLRFNTAPKTPESTEFPQLPKTPDLPPYFANTADEKQTPIPALKTTPNIGSPPSLTPIRSSSSLSEVRKVLDMDKKELPIIPEPQKHAVISQPWSADKKIEIPVTKPQTSVIKMETKKVIPTVSEVPVQVQNCSTVTSAPVRPYASPPVLKIAEPQYPPLKPLSKTDHLSMSPVVEISNKIPVVQTSTKSPTPPQLHNLPARSPIQMNKPPPSVSDSGLVSPRLTPALIHNRMPITSVMVSKPIQATTVILQQSKVAHSLEPPKLVSTSDPRSQDPRPRMVYQAPTIQSPQFGNFGANHRPPMMPANIRHLPPQGLLVPSRNPYNFIGNVPHSSYNIPTSLHDSSSGNVLDSHPKVSQPLPLSIPPPLITSHVPLPQLSVPKEVICTKPPTPSIPSPKSVAVANSLSPSPFSSACVSPQHKNAPSPKPIVAASSPKPIVAAALSPKPIVAAALSPKPIVAAALSPKPVVATALSPKPIAAALSPKSATSVSPRLTNTATSEPSPSIIVHPVQKPSETPKISPPKSLNINLAISAPSPVIVSAPLANDTAAAVAAKIEQKEKEEPKPVKLAIEAVTEELNISLGKSTPEIKDENTPKLEVKPENPVPENVTKPEIKEDPKQEPVEEKPQIDTDKEIITDIKEVEKLDEDKTETESILSDISKERSVSADILAKDDPLDTKEDSDYWSAKEAIDSVIKTLVSPDELSDHGSENGRHEWFDIKKPDEPKIPEEAPPLNIKNDTPEKVQDETLELKSDESQVMDASVESVEPESSEIVIEPPTLRSSSRRGGRGRGRGKQPSPRKPVSTERGGIQTRRGKLRELTQPTPVSVTKRGRGGRPRNERKSSKSESETAPTDVYEFRDEPDDSNKEQRPRLILTIKSPAISNNNAQTTAIVKEVTKDGTKEIGKEQPKETPSPPAKTTDNKEEFASPSTNTRKSRRLQERDTSKSSVDDTIEDVVKNTVQTRTSASQRRSGRQATTKQSPPQLETPRKSPRGRKGRRGSEATENSSSEETLKEEIKLTPTQVKPEEKLKEPEKPVETVKPEVKEPEVKEPEAVPKEKPLEGLKAAVLRRIKGELVINKNPKEPTNLIDPVTGEIIPMRESEEGKYVPLPGSLNEASPKKPADLSLKERVETKIKPAEPPKPLEVTKVQTSVISQPQQVTVVQQPKPQTLKAHVLSSHVAHAVVTQQVPTPVVQTKITTPAVVVASKPTPQEIVVSKSTIPVSVSKPVSPMVITKPASPMVITKPVSSIVITKPVSPMVITKPVSPMVITKSISPIMVTKTVTPMVVTKAVTPINQHLTINTNLGIPMSTSPHISPRPNVPMNVTNKPLPKQLPKGSALSPILTTQQKQEIQQIQQIMQSGKQPVPKAYLTSPMVTTQAQIVNTQMAHMKHQPMMKQQVIIGKGPLKPLHTQQIISGAIPSPPLAKGQSTLNNPGRIIHAPSPAGAKGIMDPPKVDVSMSNVMLGQRSKLSPQGTQQRIVGQTGLPLPGYEPSLHGERSFLNRSRSPPPAHQNSPSPKGEAIAHFPPGPLRPPPDLNPSHYMHPSHVMQYQYFRQQQLQHFSRTGGIEKVGDGQEGEEAPVTSPPLELRRPGSVGLALAGRSTAVVPHSLHSPHDRTTDSPQIGQVYNVHSPARIPYHHPTRYYDQEPPPAHRPLTSHGSLAALGSDRGLAHMAPIGTPDRPLSSHSAIGAQIGGLALADRPISTHVDRPLSALGLMGAGLGAAGNLMGAVARHIGADAPTSQRGLQAATPPHASQVPPQAESLLMLLKQYPCMWQGLLALKNDQAAVQMYFVSGNDHVAKCSLPKNTDGSTPPLRIFQRMRLEPPQVEGVARKMQMENEHCMLLALPCGHDHMDVLQQSNNLTHGFITYLQQKQAAGIVNVAAPGTTQPPAYVVHIFPSCDFVNENLRRIAPSLLERVADIAHLLIVITTV</sequence>
<dbReference type="CDD" id="cd21543">
    <property type="entry name" value="SPOC_SHARP"/>
    <property type="match status" value="1"/>
</dbReference>
<dbReference type="CDD" id="cd12349">
    <property type="entry name" value="RRM2_SHARP"/>
    <property type="match status" value="1"/>
</dbReference>
<evidence type="ECO:0000256" key="10">
    <source>
        <dbReference type="ARBA" id="ARBA00023159"/>
    </source>
</evidence>
<comment type="similarity">
    <text evidence="2">Belongs to the RRM Spen family.</text>
</comment>
<feature type="compositionally biased region" description="Basic and acidic residues" evidence="17">
    <location>
        <begin position="2150"/>
        <end position="2164"/>
    </location>
</feature>
<feature type="compositionally biased region" description="Polar residues" evidence="17">
    <location>
        <begin position="3612"/>
        <end position="3637"/>
    </location>
</feature>
<evidence type="ECO:0000256" key="13">
    <source>
        <dbReference type="ARBA" id="ARBA00069486"/>
    </source>
</evidence>
<dbReference type="CDD" id="cd12350">
    <property type="entry name" value="RRM3_SHARP"/>
    <property type="match status" value="1"/>
</dbReference>
<feature type="compositionally biased region" description="Basic and acidic residues" evidence="17">
    <location>
        <begin position="1615"/>
        <end position="1683"/>
    </location>
</feature>
<feature type="domain" description="RRM" evidence="18">
    <location>
        <begin position="6"/>
        <end position="85"/>
    </location>
</feature>
<dbReference type="SUPFAM" id="SSF54928">
    <property type="entry name" value="RNA-binding domain, RBD"/>
    <property type="match status" value="2"/>
</dbReference>
<dbReference type="Proteomes" id="UP001153636">
    <property type="component" value="Chromosome 10"/>
</dbReference>
<feature type="compositionally biased region" description="Polar residues" evidence="17">
    <location>
        <begin position="4121"/>
        <end position="4134"/>
    </location>
</feature>
<feature type="compositionally biased region" description="Basic and acidic residues" evidence="17">
    <location>
        <begin position="3240"/>
        <end position="3254"/>
    </location>
</feature>
<dbReference type="PANTHER" id="PTHR23189">
    <property type="entry name" value="RNA RECOGNITION MOTIF-CONTAINING"/>
    <property type="match status" value="1"/>
</dbReference>
<evidence type="ECO:0000256" key="7">
    <source>
        <dbReference type="ARBA" id="ARBA00023015"/>
    </source>
</evidence>
<name>A0A9P0G7R8_9CUCU</name>
<evidence type="ECO:0000256" key="5">
    <source>
        <dbReference type="ARBA" id="ARBA00022884"/>
    </source>
</evidence>
<dbReference type="SUPFAM" id="SSF100939">
    <property type="entry name" value="SPOC domain-like"/>
    <property type="match status" value="1"/>
</dbReference>
<feature type="compositionally biased region" description="Basic residues" evidence="17">
    <location>
        <begin position="2165"/>
        <end position="2177"/>
    </location>
</feature>
<evidence type="ECO:0000256" key="14">
    <source>
        <dbReference type="ARBA" id="ARBA00075118"/>
    </source>
</evidence>
<dbReference type="GO" id="GO:0003714">
    <property type="term" value="F:transcription corepressor activity"/>
    <property type="evidence" value="ECO:0007669"/>
    <property type="project" value="UniProtKB-ARBA"/>
</dbReference>
<feature type="region of interest" description="Disordered" evidence="17">
    <location>
        <begin position="2538"/>
        <end position="2716"/>
    </location>
</feature>
<feature type="compositionally biased region" description="Low complexity" evidence="17">
    <location>
        <begin position="201"/>
        <end position="219"/>
    </location>
</feature>
<evidence type="ECO:0000259" key="18">
    <source>
        <dbReference type="PROSITE" id="PS50102"/>
    </source>
</evidence>